<dbReference type="GO" id="GO:0030488">
    <property type="term" value="P:tRNA methylation"/>
    <property type="evidence" value="ECO:0007669"/>
    <property type="project" value="UniProtKB-UniRule"/>
</dbReference>
<dbReference type="FunFam" id="3.20.20.70:FF:000008">
    <property type="entry name" value="Dual-specificity RNA methyltransferase RlmN"/>
    <property type="match status" value="1"/>
</dbReference>
<dbReference type="PROSITE" id="PS51918">
    <property type="entry name" value="RADICAL_SAM"/>
    <property type="match status" value="1"/>
</dbReference>
<sequence length="381" mass="43453">MSENIVKFSPFTDFSGCSIENKKINLLDFDRKDMRKYFVSLGEKPYHANQVMKWIYHHYCDDFKNMTNINKKLRLKLEKLTEIKAPKIAKEIRSSDGTIKWSLNVDDQLIETVYIPYENRATLCISSQVGCALGCKFCYTAQQGFNRNLSTSEIIGQIWCISNIIRNNKSYNYPCYITNVVIMGMGEPLLNLNNVVKSIRIMLDSFGFGLSKRRITLSTSGIVPALNKLSDMVDISLAISLHAPNDELRNKILPINKKYNIDMVLKATKNYLTKSQAKQSIVTIEYVLLSHINDHLQHAYELIVLLKDMPCKINLIPWNEFPGSPYSSSSNNRIVRFSKILIKNGFNTTIRKNRGSDISAACGQLIGKVTNRIDKITINIQ</sequence>
<dbReference type="Gene3D" id="1.10.150.530">
    <property type="match status" value="1"/>
</dbReference>
<dbReference type="Pfam" id="PF04055">
    <property type="entry name" value="Radical_SAM"/>
    <property type="match status" value="1"/>
</dbReference>
<evidence type="ECO:0000256" key="5">
    <source>
        <dbReference type="ARBA" id="ARBA00022552"/>
    </source>
</evidence>
<dbReference type="InterPro" id="IPR048641">
    <property type="entry name" value="RlmN_N"/>
</dbReference>
<evidence type="ECO:0000256" key="2">
    <source>
        <dbReference type="ARBA" id="ARBA00007544"/>
    </source>
</evidence>
<dbReference type="EC" id="2.1.1.192" evidence="14"/>
<dbReference type="GO" id="GO:0019843">
    <property type="term" value="F:rRNA binding"/>
    <property type="evidence" value="ECO:0007669"/>
    <property type="project" value="UniProtKB-UniRule"/>
</dbReference>
<dbReference type="Gene3D" id="3.20.20.70">
    <property type="entry name" value="Aldolase class I"/>
    <property type="match status" value="1"/>
</dbReference>
<keyword evidence="13 14" id="KW-1015">Disulfide bond</keyword>
<evidence type="ECO:0000256" key="12">
    <source>
        <dbReference type="ARBA" id="ARBA00023014"/>
    </source>
</evidence>
<dbReference type="GO" id="GO:0051539">
    <property type="term" value="F:4 iron, 4 sulfur cluster binding"/>
    <property type="evidence" value="ECO:0007669"/>
    <property type="project" value="UniProtKB-UniRule"/>
</dbReference>
<evidence type="ECO:0000256" key="8">
    <source>
        <dbReference type="ARBA" id="ARBA00022691"/>
    </source>
</evidence>
<keyword evidence="4 14" id="KW-0963">Cytoplasm</keyword>
<evidence type="ECO:0000256" key="4">
    <source>
        <dbReference type="ARBA" id="ARBA00022490"/>
    </source>
</evidence>
<dbReference type="GO" id="GO:0002935">
    <property type="term" value="F:tRNA (adenine(37)-C2)-methyltransferase activity"/>
    <property type="evidence" value="ECO:0007669"/>
    <property type="project" value="UniProtKB-UniRule"/>
</dbReference>
<feature type="binding site" evidence="14">
    <location>
        <begin position="186"/>
        <end position="187"/>
    </location>
    <ligand>
        <name>S-adenosyl-L-methionine</name>
        <dbReference type="ChEBI" id="CHEBI:59789"/>
    </ligand>
</feature>
<dbReference type="InterPro" id="IPR004383">
    <property type="entry name" value="rRNA_lsu_MTrfase_RlmN/Cfr"/>
</dbReference>
<proteinExistence type="inferred from homology"/>
<feature type="binding site" evidence="14">
    <location>
        <begin position="240"/>
        <end position="242"/>
    </location>
    <ligand>
        <name>S-adenosyl-L-methionine</name>
        <dbReference type="ChEBI" id="CHEBI:59789"/>
    </ligand>
</feature>
<gene>
    <name evidence="14 16" type="primary">rlmN</name>
    <name evidence="16" type="ORF">CRV12_01380</name>
</gene>
<dbReference type="EMBL" id="PDKT01000001">
    <property type="protein sequence ID" value="PPI88263.1"/>
    <property type="molecule type" value="Genomic_DNA"/>
</dbReference>
<protein>
    <recommendedName>
        <fullName evidence="14">Dual-specificity RNA methyltransferase RlmN</fullName>
        <ecNumber evidence="14">2.1.1.192</ecNumber>
    </recommendedName>
    <alternativeName>
        <fullName evidence="14">23S rRNA (adenine(2503)-C(2))-methyltransferase</fullName>
    </alternativeName>
    <alternativeName>
        <fullName evidence="14">23S rRNA m2A2503 methyltransferase</fullName>
    </alternativeName>
    <alternativeName>
        <fullName evidence="14">Ribosomal RNA large subunit methyltransferase N</fullName>
    </alternativeName>
    <alternativeName>
        <fullName evidence="14">tRNA (adenine(37)-C(2))-methyltransferase</fullName>
    </alternativeName>
    <alternativeName>
        <fullName evidence="14">tRNA m2A37 methyltransferase</fullName>
    </alternativeName>
</protein>
<dbReference type="InterPro" id="IPR013785">
    <property type="entry name" value="Aldolase_TIM"/>
</dbReference>
<dbReference type="SFLD" id="SFLDF00275">
    <property type="entry name" value="adenosine_C2_methyltransferase"/>
    <property type="match status" value="1"/>
</dbReference>
<dbReference type="AlphaFoldDB" id="A0A2P5T127"/>
<dbReference type="SFLD" id="SFLDG01062">
    <property type="entry name" value="methyltransferase_(Class_A)"/>
    <property type="match status" value="1"/>
</dbReference>
<organism evidence="16 17">
    <name type="scientific">Candidatus Pantoea edessiphila</name>
    <dbReference type="NCBI Taxonomy" id="2044610"/>
    <lineage>
        <taxon>Bacteria</taxon>
        <taxon>Pseudomonadati</taxon>
        <taxon>Pseudomonadota</taxon>
        <taxon>Gammaproteobacteria</taxon>
        <taxon>Enterobacterales</taxon>
        <taxon>Erwiniaceae</taxon>
        <taxon>Pantoea</taxon>
    </lineage>
</organism>
<dbReference type="PIRSF" id="PIRSF006004">
    <property type="entry name" value="CHP00048"/>
    <property type="match status" value="1"/>
</dbReference>
<evidence type="ECO:0000256" key="13">
    <source>
        <dbReference type="ARBA" id="ARBA00023157"/>
    </source>
</evidence>
<dbReference type="InterPro" id="IPR007197">
    <property type="entry name" value="rSAM"/>
</dbReference>
<comment type="subcellular location">
    <subcellularLocation>
        <location evidence="1 14">Cytoplasm</location>
    </subcellularLocation>
</comment>
<dbReference type="NCBIfam" id="TIGR00048">
    <property type="entry name" value="rRNA_mod_RlmN"/>
    <property type="match status" value="1"/>
</dbReference>
<dbReference type="CDD" id="cd01335">
    <property type="entry name" value="Radical_SAM"/>
    <property type="match status" value="1"/>
</dbReference>
<feature type="active site" description="S-methylcysteine intermediate" evidence="14">
    <location>
        <position position="362"/>
    </location>
</feature>
<feature type="domain" description="Radical SAM core" evidence="15">
    <location>
        <begin position="117"/>
        <end position="357"/>
    </location>
</feature>
<dbReference type="InterPro" id="IPR058240">
    <property type="entry name" value="rSAM_sf"/>
</dbReference>
<evidence type="ECO:0000259" key="15">
    <source>
        <dbReference type="PROSITE" id="PS51918"/>
    </source>
</evidence>
<comment type="similarity">
    <text evidence="2 14">Belongs to the radical SAM superfamily. RlmN family.</text>
</comment>
<keyword evidence="9 14" id="KW-0819">tRNA processing</keyword>
<feature type="active site" description="Proton acceptor" evidence="14">
    <location>
        <position position="111"/>
    </location>
</feature>
<dbReference type="Proteomes" id="UP000296153">
    <property type="component" value="Unassembled WGS sequence"/>
</dbReference>
<dbReference type="HAMAP" id="MF_01849">
    <property type="entry name" value="RNA_methyltr_RlmN"/>
    <property type="match status" value="1"/>
</dbReference>
<dbReference type="Pfam" id="PF21016">
    <property type="entry name" value="RlmN_N"/>
    <property type="match status" value="1"/>
</dbReference>
<dbReference type="GO" id="GO:0070475">
    <property type="term" value="P:rRNA base methylation"/>
    <property type="evidence" value="ECO:0007669"/>
    <property type="project" value="UniProtKB-UniRule"/>
</dbReference>
<reference evidence="16 17" key="1">
    <citation type="journal article" date="2018" name="Genome Biol. Evol.">
        <title>Cladogenesis and Genomic Streamlining in Extracellular Endosymbionts of Tropical Stink Bugs.</title>
        <authorList>
            <person name="Otero-Bravo A."/>
            <person name="Goffredi S."/>
            <person name="Sabree Z.L."/>
        </authorList>
    </citation>
    <scope>NUCLEOTIDE SEQUENCE [LARGE SCALE GENOMIC DNA]</scope>
    <source>
        <strain evidence="16 17">SoEE</strain>
    </source>
</reference>
<feature type="binding site" evidence="14">
    <location>
        <position position="218"/>
    </location>
    <ligand>
        <name>S-adenosyl-L-methionine</name>
        <dbReference type="ChEBI" id="CHEBI:59789"/>
    </ligand>
</feature>
<evidence type="ECO:0000256" key="3">
    <source>
        <dbReference type="ARBA" id="ARBA00022485"/>
    </source>
</evidence>
<keyword evidence="5 14" id="KW-0698">rRNA processing</keyword>
<dbReference type="GO" id="GO:0070040">
    <property type="term" value="F:rRNA (adenine(2503)-C2-)-methyltransferase activity"/>
    <property type="evidence" value="ECO:0007669"/>
    <property type="project" value="UniProtKB-UniRule"/>
</dbReference>
<evidence type="ECO:0000256" key="7">
    <source>
        <dbReference type="ARBA" id="ARBA00022679"/>
    </source>
</evidence>
<evidence type="ECO:0000256" key="6">
    <source>
        <dbReference type="ARBA" id="ARBA00022603"/>
    </source>
</evidence>
<feature type="binding site" evidence="14">
    <location>
        <position position="131"/>
    </location>
    <ligand>
        <name>[4Fe-4S] cluster</name>
        <dbReference type="ChEBI" id="CHEBI:49883"/>
        <note>4Fe-4S-S-AdoMet</note>
    </ligand>
</feature>
<dbReference type="RefSeq" id="WP_136130873.1">
    <property type="nucleotide sequence ID" value="NZ_PDKT01000001.1"/>
</dbReference>
<comment type="caution">
    <text evidence="14">Lacks conserved residue(s) required for the propagation of feature annotation.</text>
</comment>
<dbReference type="SFLD" id="SFLDS00029">
    <property type="entry name" value="Radical_SAM"/>
    <property type="match status" value="1"/>
</dbReference>
<keyword evidence="8 14" id="KW-0949">S-adenosyl-L-methionine</keyword>
<evidence type="ECO:0000256" key="10">
    <source>
        <dbReference type="ARBA" id="ARBA00022723"/>
    </source>
</evidence>
<evidence type="ECO:0000313" key="16">
    <source>
        <dbReference type="EMBL" id="PPI88263.1"/>
    </source>
</evidence>
<accession>A0A2P5T127</accession>
<evidence type="ECO:0000313" key="17">
    <source>
        <dbReference type="Proteomes" id="UP000296153"/>
    </source>
</evidence>
<keyword evidence="12 14" id="KW-0411">Iron-sulfur</keyword>
<comment type="function">
    <text evidence="14">Specifically methylates position 2 of adenine 2503 in 23S rRNA and position 2 of adenine 37 in tRNAs. m2A2503 modification seems to play a crucial role in the proofreading step occurring at the peptidyl transferase center and thus would serve to optimize ribosomal fidelity.</text>
</comment>
<keyword evidence="10 14" id="KW-0479">Metal-binding</keyword>
<dbReference type="GO" id="GO:0046872">
    <property type="term" value="F:metal ion binding"/>
    <property type="evidence" value="ECO:0007669"/>
    <property type="project" value="UniProtKB-KW"/>
</dbReference>
<feature type="binding site" evidence="14">
    <location>
        <position position="138"/>
    </location>
    <ligand>
        <name>[4Fe-4S] cluster</name>
        <dbReference type="ChEBI" id="CHEBI:49883"/>
        <note>4Fe-4S-S-AdoMet</note>
    </ligand>
</feature>
<evidence type="ECO:0000256" key="9">
    <source>
        <dbReference type="ARBA" id="ARBA00022694"/>
    </source>
</evidence>
<dbReference type="GO" id="GO:0005737">
    <property type="term" value="C:cytoplasm"/>
    <property type="evidence" value="ECO:0007669"/>
    <property type="project" value="UniProtKB-SubCell"/>
</dbReference>
<feature type="binding site" evidence="14">
    <location>
        <position position="135"/>
    </location>
    <ligand>
        <name>[4Fe-4S] cluster</name>
        <dbReference type="ChEBI" id="CHEBI:49883"/>
        <note>4Fe-4S-S-AdoMet</note>
    </ligand>
</feature>
<keyword evidence="6 14" id="KW-0489">Methyltransferase</keyword>
<evidence type="ECO:0000256" key="1">
    <source>
        <dbReference type="ARBA" id="ARBA00004496"/>
    </source>
</evidence>
<dbReference type="FunFam" id="1.10.150.530:FF:000003">
    <property type="entry name" value="Dual-specificity RNA methyltransferase RlmN"/>
    <property type="match status" value="1"/>
</dbReference>
<feature type="binding site" evidence="14">
    <location>
        <position position="319"/>
    </location>
    <ligand>
        <name>S-adenosyl-L-methionine</name>
        <dbReference type="ChEBI" id="CHEBI:59789"/>
    </ligand>
</feature>
<evidence type="ECO:0000256" key="14">
    <source>
        <dbReference type="HAMAP-Rule" id="MF_01849"/>
    </source>
</evidence>
<keyword evidence="3 14" id="KW-0004">4Fe-4S</keyword>
<dbReference type="OrthoDB" id="9793973at2"/>
<comment type="catalytic activity">
    <reaction evidence="14">
        <text>adenosine(2503) in 23S rRNA + 2 reduced [2Fe-2S]-[ferredoxin] + 2 S-adenosyl-L-methionine = 2-methyladenosine(2503) in 23S rRNA + 5'-deoxyadenosine + L-methionine + 2 oxidized [2Fe-2S]-[ferredoxin] + S-adenosyl-L-homocysteine</text>
        <dbReference type="Rhea" id="RHEA:42916"/>
        <dbReference type="Rhea" id="RHEA-COMP:10000"/>
        <dbReference type="Rhea" id="RHEA-COMP:10001"/>
        <dbReference type="Rhea" id="RHEA-COMP:10152"/>
        <dbReference type="Rhea" id="RHEA-COMP:10282"/>
        <dbReference type="ChEBI" id="CHEBI:17319"/>
        <dbReference type="ChEBI" id="CHEBI:33737"/>
        <dbReference type="ChEBI" id="CHEBI:33738"/>
        <dbReference type="ChEBI" id="CHEBI:57844"/>
        <dbReference type="ChEBI" id="CHEBI:57856"/>
        <dbReference type="ChEBI" id="CHEBI:59789"/>
        <dbReference type="ChEBI" id="CHEBI:74411"/>
        <dbReference type="ChEBI" id="CHEBI:74497"/>
        <dbReference type="EC" id="2.1.1.192"/>
    </reaction>
</comment>
<dbReference type="InterPro" id="IPR040072">
    <property type="entry name" value="Methyltransferase_A"/>
</dbReference>
<comment type="caution">
    <text evidence="16">The sequence shown here is derived from an EMBL/GenBank/DDBJ whole genome shotgun (WGS) entry which is preliminary data.</text>
</comment>
<comment type="cofactor">
    <cofactor evidence="14">
        <name>[4Fe-4S] cluster</name>
        <dbReference type="ChEBI" id="CHEBI:49883"/>
    </cofactor>
    <text evidence="14">Binds 1 [4Fe-4S] cluster. The cluster is coordinated with 3 cysteines and an exchangeable S-adenosyl-L-methionine.</text>
</comment>
<dbReference type="PANTHER" id="PTHR30544">
    <property type="entry name" value="23S RRNA METHYLTRANSFERASE"/>
    <property type="match status" value="1"/>
</dbReference>
<dbReference type="SUPFAM" id="SSF102114">
    <property type="entry name" value="Radical SAM enzymes"/>
    <property type="match status" value="1"/>
</dbReference>
<keyword evidence="7 14" id="KW-0808">Transferase</keyword>
<name>A0A2P5T127_9GAMM</name>
<dbReference type="PANTHER" id="PTHR30544:SF5">
    <property type="entry name" value="RADICAL SAM CORE DOMAIN-CONTAINING PROTEIN"/>
    <property type="match status" value="1"/>
</dbReference>
<dbReference type="InterPro" id="IPR027492">
    <property type="entry name" value="RNA_MTrfase_RlmN"/>
</dbReference>
<comment type="catalytic activity">
    <reaction evidence="14">
        <text>adenosine(37) in tRNA + 2 reduced [2Fe-2S]-[ferredoxin] + 2 S-adenosyl-L-methionine = 2-methyladenosine(37) in tRNA + 5'-deoxyadenosine + L-methionine + 2 oxidized [2Fe-2S]-[ferredoxin] + S-adenosyl-L-homocysteine</text>
        <dbReference type="Rhea" id="RHEA:43332"/>
        <dbReference type="Rhea" id="RHEA-COMP:10000"/>
        <dbReference type="Rhea" id="RHEA-COMP:10001"/>
        <dbReference type="Rhea" id="RHEA-COMP:10162"/>
        <dbReference type="Rhea" id="RHEA-COMP:10485"/>
        <dbReference type="ChEBI" id="CHEBI:17319"/>
        <dbReference type="ChEBI" id="CHEBI:33737"/>
        <dbReference type="ChEBI" id="CHEBI:33738"/>
        <dbReference type="ChEBI" id="CHEBI:57844"/>
        <dbReference type="ChEBI" id="CHEBI:57856"/>
        <dbReference type="ChEBI" id="CHEBI:59789"/>
        <dbReference type="ChEBI" id="CHEBI:74411"/>
        <dbReference type="ChEBI" id="CHEBI:74497"/>
        <dbReference type="EC" id="2.1.1.192"/>
    </reaction>
</comment>
<keyword evidence="11 14" id="KW-0408">Iron</keyword>
<dbReference type="GO" id="GO:0000049">
    <property type="term" value="F:tRNA binding"/>
    <property type="evidence" value="ECO:0007669"/>
    <property type="project" value="UniProtKB-UniRule"/>
</dbReference>
<evidence type="ECO:0000256" key="11">
    <source>
        <dbReference type="ARBA" id="ARBA00023004"/>
    </source>
</evidence>
<comment type="miscellaneous">
    <text evidence="14">Reaction proceeds by a ping-pong mechanism involving intermediate methylation of a conserved cysteine residue.</text>
</comment>